<dbReference type="SUPFAM" id="SSF143081">
    <property type="entry name" value="BB1717-like"/>
    <property type="match status" value="1"/>
</dbReference>
<dbReference type="PANTHER" id="PTHR13604:SF0">
    <property type="entry name" value="ABASIC SITE PROCESSING PROTEIN HMCES"/>
    <property type="match status" value="1"/>
</dbReference>
<name>U6SU87_9BACI</name>
<keyword evidence="2 8" id="KW-0645">Protease</keyword>
<evidence type="ECO:0000256" key="6">
    <source>
        <dbReference type="ARBA" id="ARBA00023125"/>
    </source>
</evidence>
<dbReference type="InterPro" id="IPR003738">
    <property type="entry name" value="SRAP"/>
</dbReference>
<evidence type="ECO:0000256" key="4">
    <source>
        <dbReference type="ARBA" id="ARBA00022801"/>
    </source>
</evidence>
<evidence type="ECO:0000256" key="5">
    <source>
        <dbReference type="ARBA" id="ARBA00023124"/>
    </source>
</evidence>
<keyword evidence="7" id="KW-0456">Lyase</keyword>
<sequence length="223" mass="25791">MCGRFSLFSGRKQLQEEFKFMNDVPSDYSARYNIAPQSQILSIIQGENGDRRIGYLRWGLIPRWAKDEKIGYKMINARGETVDEKPSFMQPFKQKRCLIPCSGFYEWKRDGNNKVPYFISLKNRQLFGLAGLWEKYVDEKNNAIYSCTILTTKPNKIMAGLHDRMPVILKQQDYSTWLSPESDLVQVKTLLSPYPSDPMMADQVSTIVNNPRNDEAECVKPIN</sequence>
<evidence type="ECO:0000256" key="7">
    <source>
        <dbReference type="ARBA" id="ARBA00023239"/>
    </source>
</evidence>
<proteinExistence type="inferred from homology"/>
<evidence type="ECO:0000256" key="1">
    <source>
        <dbReference type="ARBA" id="ARBA00008136"/>
    </source>
</evidence>
<comment type="similarity">
    <text evidence="1 8">Belongs to the SOS response-associated peptidase family.</text>
</comment>
<evidence type="ECO:0000313" key="9">
    <source>
        <dbReference type="EMBL" id="ERN54917.1"/>
    </source>
</evidence>
<protein>
    <recommendedName>
        <fullName evidence="8">Abasic site processing protein</fullName>
        <ecNumber evidence="8">3.4.-.-</ecNumber>
    </recommendedName>
</protein>
<dbReference type="AlphaFoldDB" id="U6SU87"/>
<comment type="caution">
    <text evidence="9">The sequence shown here is derived from an EMBL/GenBank/DDBJ whole genome shotgun (WGS) entry which is preliminary data.</text>
</comment>
<dbReference type="GO" id="GO:0106300">
    <property type="term" value="P:protein-DNA covalent cross-linking repair"/>
    <property type="evidence" value="ECO:0007669"/>
    <property type="project" value="InterPro"/>
</dbReference>
<dbReference type="EC" id="3.4.-.-" evidence="8"/>
<dbReference type="InterPro" id="IPR036590">
    <property type="entry name" value="SRAP-like"/>
</dbReference>
<evidence type="ECO:0000313" key="10">
    <source>
        <dbReference type="Proteomes" id="UP000017170"/>
    </source>
</evidence>
<dbReference type="Proteomes" id="UP000017170">
    <property type="component" value="Unassembled WGS sequence"/>
</dbReference>
<dbReference type="EMBL" id="ATAE01000003">
    <property type="protein sequence ID" value="ERN54917.1"/>
    <property type="molecule type" value="Genomic_DNA"/>
</dbReference>
<keyword evidence="5" id="KW-0190">Covalent protein-DNA linkage</keyword>
<dbReference type="PANTHER" id="PTHR13604">
    <property type="entry name" value="DC12-RELATED"/>
    <property type="match status" value="1"/>
</dbReference>
<organism evidence="9 10">
    <name type="scientific">Alkalihalophilus marmarensis DSM 21297</name>
    <dbReference type="NCBI Taxonomy" id="1188261"/>
    <lineage>
        <taxon>Bacteria</taxon>
        <taxon>Bacillati</taxon>
        <taxon>Bacillota</taxon>
        <taxon>Bacilli</taxon>
        <taxon>Bacillales</taxon>
        <taxon>Bacillaceae</taxon>
        <taxon>Alkalihalophilus</taxon>
    </lineage>
</organism>
<dbReference type="Gene3D" id="3.90.1680.10">
    <property type="entry name" value="SOS response associated peptidase-like"/>
    <property type="match status" value="1"/>
</dbReference>
<dbReference type="PATRIC" id="fig|1188261.3.peg.131"/>
<keyword evidence="3" id="KW-0227">DNA damage</keyword>
<dbReference type="GO" id="GO:0003697">
    <property type="term" value="F:single-stranded DNA binding"/>
    <property type="evidence" value="ECO:0007669"/>
    <property type="project" value="InterPro"/>
</dbReference>
<evidence type="ECO:0000256" key="2">
    <source>
        <dbReference type="ARBA" id="ARBA00022670"/>
    </source>
</evidence>
<gene>
    <name evidence="9" type="ORF">A33I_03610</name>
</gene>
<dbReference type="GO" id="GO:0016829">
    <property type="term" value="F:lyase activity"/>
    <property type="evidence" value="ECO:0007669"/>
    <property type="project" value="UniProtKB-KW"/>
</dbReference>
<dbReference type="GO" id="GO:0006508">
    <property type="term" value="P:proteolysis"/>
    <property type="evidence" value="ECO:0007669"/>
    <property type="project" value="UniProtKB-KW"/>
</dbReference>
<evidence type="ECO:0000256" key="8">
    <source>
        <dbReference type="RuleBase" id="RU364100"/>
    </source>
</evidence>
<keyword evidence="4 8" id="KW-0378">Hydrolase</keyword>
<dbReference type="Pfam" id="PF02586">
    <property type="entry name" value="SRAP"/>
    <property type="match status" value="1"/>
</dbReference>
<reference evidence="9 10" key="1">
    <citation type="journal article" date="2013" name="Genome Announc.">
        <title>Genome Sequence of the Extreme Obligate Alkaliphile Bacillus marmarensis Strain DSM 21297.</title>
        <authorList>
            <person name="Wernick D.G."/>
            <person name="Choi K.Y."/>
            <person name="Tat C.A."/>
            <person name="Lafontaine Rivera J.G."/>
            <person name="Liao J.C."/>
        </authorList>
    </citation>
    <scope>NUCLEOTIDE SEQUENCE [LARGE SCALE GENOMIC DNA]</scope>
    <source>
        <strain evidence="9 10">DSM 21297</strain>
    </source>
</reference>
<dbReference type="GO" id="GO:0008233">
    <property type="term" value="F:peptidase activity"/>
    <property type="evidence" value="ECO:0007669"/>
    <property type="project" value="UniProtKB-KW"/>
</dbReference>
<accession>U6SU87</accession>
<evidence type="ECO:0000256" key="3">
    <source>
        <dbReference type="ARBA" id="ARBA00022763"/>
    </source>
</evidence>
<keyword evidence="10" id="KW-1185">Reference proteome</keyword>
<dbReference type="RefSeq" id="WP_022626545.1">
    <property type="nucleotide sequence ID" value="NZ_ATAE01000003.1"/>
</dbReference>
<keyword evidence="6" id="KW-0238">DNA-binding</keyword>